<sequence length="436" mass="50219">MYSAYDSRKNLEAHSRKEFGRAFAELQNDFYTTEMNRVQRKLYNLKRRADNEGRSWDDVCGEWAADDLTLSLTPPEKLTKEQKIRLKEVEEIGEASRTWTAFFNKFRSLYKRGVISDEDVKQHNFPSEGQMKGYVTVVDPILQACSVVFVGNLDNCEFNQNSWKLTCNYRCAVCKGEGRTMFTRSFRSLNRLARQHSTFRDDGGPRWSRYGTAAGAVISTGASLVAMYSAYDSRKNLQAHRRKEFGRAFAELQDGYYTSEMHQAMRRLYTLKKRAESEGREWDDVCGEWAADDLTFALTPAGKPSGEKLSRKKEVEEIEEARRKWSAFYIKFRSLYKRGVISGEDVKQYHFPSGTQMKGYISIVDALEHAGSVIFVGNDHKYISNYTKEKVAGFLDTTFLGGNVAPSREKLLERNEKYLHLRKKVMENVKATTPKK</sequence>
<reference evidence="1" key="1">
    <citation type="journal article" date="2008" name="Nature">
        <title>The amphioxus genome and the evolution of the chordate karyotype.</title>
        <authorList>
            <consortium name="US DOE Joint Genome Institute (JGI-PGF)"/>
            <person name="Putnam N.H."/>
            <person name="Butts T."/>
            <person name="Ferrier D.E.K."/>
            <person name="Furlong R.F."/>
            <person name="Hellsten U."/>
            <person name="Kawashima T."/>
            <person name="Robinson-Rechavi M."/>
            <person name="Shoguchi E."/>
            <person name="Terry A."/>
            <person name="Yu J.-K."/>
            <person name="Benito-Gutierrez E.L."/>
            <person name="Dubchak I."/>
            <person name="Garcia-Fernandez J."/>
            <person name="Gibson-Brown J.J."/>
            <person name="Grigoriev I.V."/>
            <person name="Horton A.C."/>
            <person name="de Jong P.J."/>
            <person name="Jurka J."/>
            <person name="Kapitonov V.V."/>
            <person name="Kohara Y."/>
            <person name="Kuroki Y."/>
            <person name="Lindquist E."/>
            <person name="Lucas S."/>
            <person name="Osoegawa K."/>
            <person name="Pennacchio L.A."/>
            <person name="Salamov A.A."/>
            <person name="Satou Y."/>
            <person name="Sauka-Spengler T."/>
            <person name="Schmutz J."/>
            <person name="Shin-I T."/>
            <person name="Toyoda A."/>
            <person name="Bronner-Fraser M."/>
            <person name="Fujiyama A."/>
            <person name="Holland L.Z."/>
            <person name="Holland P.W.H."/>
            <person name="Satoh N."/>
            <person name="Rokhsar D.S."/>
        </authorList>
    </citation>
    <scope>NUCLEOTIDE SEQUENCE [LARGE SCALE GENOMIC DNA]</scope>
    <source>
        <strain evidence="1">S238N-H82</strain>
        <tissue evidence="1">Testes</tissue>
    </source>
</reference>
<dbReference type="AlphaFoldDB" id="C3YMV0"/>
<gene>
    <name evidence="1" type="ORF">BRAFLDRAFT_63480</name>
</gene>
<dbReference type="EMBL" id="GG666531">
    <property type="protein sequence ID" value="EEN58441.1"/>
    <property type="molecule type" value="Genomic_DNA"/>
</dbReference>
<protein>
    <submittedName>
        <fullName evidence="1">Uncharacterized protein</fullName>
    </submittedName>
</protein>
<proteinExistence type="predicted"/>
<name>C3YMV0_BRAFL</name>
<evidence type="ECO:0000313" key="1">
    <source>
        <dbReference type="EMBL" id="EEN58441.1"/>
    </source>
</evidence>
<accession>C3YMV0</accession>
<dbReference type="InParanoid" id="C3YMV0"/>
<organism>
    <name type="scientific">Branchiostoma floridae</name>
    <name type="common">Florida lancelet</name>
    <name type="synonym">Amphioxus</name>
    <dbReference type="NCBI Taxonomy" id="7739"/>
    <lineage>
        <taxon>Eukaryota</taxon>
        <taxon>Metazoa</taxon>
        <taxon>Chordata</taxon>
        <taxon>Cephalochordata</taxon>
        <taxon>Leptocardii</taxon>
        <taxon>Amphioxiformes</taxon>
        <taxon>Branchiostomatidae</taxon>
        <taxon>Branchiostoma</taxon>
    </lineage>
</organism>